<dbReference type="SMART" id="SM00233">
    <property type="entry name" value="PH"/>
    <property type="match status" value="1"/>
</dbReference>
<dbReference type="Pfam" id="PF00621">
    <property type="entry name" value="RhoGEF"/>
    <property type="match status" value="2"/>
</dbReference>
<feature type="domain" description="DH" evidence="4">
    <location>
        <begin position="19"/>
        <end position="209"/>
    </location>
</feature>
<evidence type="ECO:0000259" key="5">
    <source>
        <dbReference type="PROSITE" id="PS50219"/>
    </source>
</evidence>
<dbReference type="InterPro" id="IPR001180">
    <property type="entry name" value="CNH_dom"/>
</dbReference>
<keyword evidence="1" id="KW-0597">Phosphoprotein</keyword>
<dbReference type="CDD" id="cd00160">
    <property type="entry name" value="RhoGEF"/>
    <property type="match status" value="2"/>
</dbReference>
<sequence>WASALDPQTVSSLPEAEIRRQTIIAKVITEEQQYVQDLDLIETVFIRELRLSQPPIIRLDQLEDFIKDVFGNFFELRQRNRELLNVILVRQREQVPIIQRIGDIFLGAAAEFRMVYPTYIGNLPFAEIRIKEEAETNVNFKRFLEQSSRQAGRALDMKYFICRPSERLREYPVLLEAIFKETAKGNPDADFLVEAERAMRKLNNLAQLQTFQSCMGRGPTGNWEWHDLVPKEARMNISKQEAFRQGVLWDFIKTEMIYVKDLETIETLFVQPLRKSDIIPQNRLPTFLQDVFCNFAEVYGHHRRMLYRLHEIQRDEHPFIRSISATVFDATLNWRDAYLEYIPNYPIAAFRIEDEREKNPSFKAFTDDCYRHPEARKFDILFFINRPIPRLLRYEILLKSIWEASPPNHEDEQVIPQVLKVIKDLGRATEPGVLSATRKVELWRYKATLRFEPGEHFDMDLFDDTRTLIHTGKLLRQLESGFNLTGGWTELFVLLFDKYLVMTKAREKDGVTTYHVNRHPIPLDLLSLLSSTDPPSRRTTNFFRRRTKTILPTVADHLTGVTSKGVNEPVDDNRYVFPLQLHQNGRTGGVLTFFTESAHARIEWELKLEEALGVRSVVQEVNKVFDLEILSVDIFLGRSTASDAWDKEGMFTATVTCSVPFTTSDGRKLVAIGCTEGVWIGPRNNSKSMRQVLHLNLVTQCAMLEDFGLFLVLAEGTLFAYQIEALVPTSPPSRDVARNAQKVNGNKDIEFFTTGMLGGRTLIIYMKRKGTDSVFRVLEPVIERINEKEKASGGFGRFTFGNSRSEWFRIYRDFFLPSEAFDIYFLKAKLAILCTTGFEIMDLMDFKSVTIPQRDDRRLAPWKDRLQSCKPLGMFRSSEDEFLLCYNEFGMYVDRHGDPRSQNVVVGWEGTAQRVACHPPYIVLFDPRFIEIRLIQTGRLVQIIPGDDVRCLWDGRGGGGSVPMIPPPGPDGWEKGGTQHARIHAMMRAEEPGRNMHGVQHVFELSSI</sequence>
<gene>
    <name evidence="6" type="ORF">M408DRAFT_80040</name>
</gene>
<keyword evidence="2" id="KW-0344">Guanine-nucleotide releasing factor</keyword>
<dbReference type="HOGENOM" id="CLU_001251_1_0_1"/>
<dbReference type="Pfam" id="PF15405">
    <property type="entry name" value="PH_5"/>
    <property type="match status" value="1"/>
</dbReference>
<dbReference type="PROSITE" id="PS50219">
    <property type="entry name" value="CNH"/>
    <property type="match status" value="1"/>
</dbReference>
<dbReference type="InterPro" id="IPR000219">
    <property type="entry name" value="DH_dom"/>
</dbReference>
<evidence type="ECO:0000259" key="4">
    <source>
        <dbReference type="PROSITE" id="PS50010"/>
    </source>
</evidence>
<dbReference type="PROSITE" id="PS50010">
    <property type="entry name" value="DH_2"/>
    <property type="match status" value="2"/>
</dbReference>
<evidence type="ECO:0008006" key="8">
    <source>
        <dbReference type="Google" id="ProtNLM"/>
    </source>
</evidence>
<dbReference type="GO" id="GO:0005085">
    <property type="term" value="F:guanyl-nucleotide exchange factor activity"/>
    <property type="evidence" value="ECO:0007669"/>
    <property type="project" value="UniProtKB-KW"/>
</dbReference>
<organism evidence="6 7">
    <name type="scientific">Serendipita vermifera MAFF 305830</name>
    <dbReference type="NCBI Taxonomy" id="933852"/>
    <lineage>
        <taxon>Eukaryota</taxon>
        <taxon>Fungi</taxon>
        <taxon>Dikarya</taxon>
        <taxon>Basidiomycota</taxon>
        <taxon>Agaricomycotina</taxon>
        <taxon>Agaricomycetes</taxon>
        <taxon>Sebacinales</taxon>
        <taxon>Serendipitaceae</taxon>
        <taxon>Serendipita</taxon>
    </lineage>
</organism>
<dbReference type="Pfam" id="PF00780">
    <property type="entry name" value="CNH"/>
    <property type="match status" value="1"/>
</dbReference>
<name>A0A0C2W5Q0_SERVB</name>
<dbReference type="PROSITE" id="PS50003">
    <property type="entry name" value="PH_DOMAIN"/>
    <property type="match status" value="1"/>
</dbReference>
<dbReference type="SUPFAM" id="SSF48065">
    <property type="entry name" value="DBL homology domain (DH-domain)"/>
    <property type="match status" value="2"/>
</dbReference>
<dbReference type="InterPro" id="IPR041675">
    <property type="entry name" value="PH_5"/>
</dbReference>
<accession>A0A0C2W5Q0</accession>
<reference evidence="7" key="2">
    <citation type="submission" date="2015-01" db="EMBL/GenBank/DDBJ databases">
        <title>Evolutionary Origins and Diversification of the Mycorrhizal Mutualists.</title>
        <authorList>
            <consortium name="DOE Joint Genome Institute"/>
            <consortium name="Mycorrhizal Genomics Consortium"/>
            <person name="Kohler A."/>
            <person name="Kuo A."/>
            <person name="Nagy L.G."/>
            <person name="Floudas D."/>
            <person name="Copeland A."/>
            <person name="Barry K.W."/>
            <person name="Cichocki N."/>
            <person name="Veneault-Fourrey C."/>
            <person name="LaButti K."/>
            <person name="Lindquist E.A."/>
            <person name="Lipzen A."/>
            <person name="Lundell T."/>
            <person name="Morin E."/>
            <person name="Murat C."/>
            <person name="Riley R."/>
            <person name="Ohm R."/>
            <person name="Sun H."/>
            <person name="Tunlid A."/>
            <person name="Henrissat B."/>
            <person name="Grigoriev I.V."/>
            <person name="Hibbett D.S."/>
            <person name="Martin F."/>
        </authorList>
    </citation>
    <scope>NUCLEOTIDE SEQUENCE [LARGE SCALE GENOMIC DNA]</scope>
    <source>
        <strain evidence="7">MAFF 305830</strain>
    </source>
</reference>
<feature type="domain" description="CNH" evidence="5">
    <location>
        <begin position="652"/>
        <end position="959"/>
    </location>
</feature>
<dbReference type="PANTHER" id="PTHR46572">
    <property type="entry name" value="RHO1 GDP-GTP EXCHANGE PROTEIN 1-RELATED"/>
    <property type="match status" value="1"/>
</dbReference>
<evidence type="ECO:0000256" key="1">
    <source>
        <dbReference type="ARBA" id="ARBA00022553"/>
    </source>
</evidence>
<dbReference type="InterPro" id="IPR035899">
    <property type="entry name" value="DBL_dom_sf"/>
</dbReference>
<dbReference type="Gene3D" id="1.20.900.10">
    <property type="entry name" value="Dbl homology (DH) domain"/>
    <property type="match status" value="2"/>
</dbReference>
<evidence type="ECO:0000313" key="6">
    <source>
        <dbReference type="EMBL" id="KIM21778.1"/>
    </source>
</evidence>
<evidence type="ECO:0000256" key="2">
    <source>
        <dbReference type="ARBA" id="ARBA00022658"/>
    </source>
</evidence>
<dbReference type="InterPro" id="IPR052233">
    <property type="entry name" value="Rho-type_GEFs"/>
</dbReference>
<dbReference type="SMART" id="SM00325">
    <property type="entry name" value="RhoGEF"/>
    <property type="match status" value="2"/>
</dbReference>
<dbReference type="OrthoDB" id="2272012at2759"/>
<proteinExistence type="predicted"/>
<dbReference type="PANTHER" id="PTHR46572:SF1">
    <property type="entry name" value="RHO1 GUANINE NUCLEOTIDE EXCHANGE FACTOR TUS1"/>
    <property type="match status" value="1"/>
</dbReference>
<dbReference type="InterPro" id="IPR011993">
    <property type="entry name" value="PH-like_dom_sf"/>
</dbReference>
<dbReference type="Gene3D" id="2.30.29.30">
    <property type="entry name" value="Pleckstrin-homology domain (PH domain)/Phosphotyrosine-binding domain (PTB)"/>
    <property type="match status" value="1"/>
</dbReference>
<keyword evidence="7" id="KW-1185">Reference proteome</keyword>
<dbReference type="EMBL" id="KN824372">
    <property type="protein sequence ID" value="KIM21778.1"/>
    <property type="molecule type" value="Genomic_DNA"/>
</dbReference>
<dbReference type="Proteomes" id="UP000054097">
    <property type="component" value="Unassembled WGS sequence"/>
</dbReference>
<evidence type="ECO:0000259" key="3">
    <source>
        <dbReference type="PROSITE" id="PS50003"/>
    </source>
</evidence>
<reference evidence="6 7" key="1">
    <citation type="submission" date="2014-04" db="EMBL/GenBank/DDBJ databases">
        <authorList>
            <consortium name="DOE Joint Genome Institute"/>
            <person name="Kuo A."/>
            <person name="Zuccaro A."/>
            <person name="Kohler A."/>
            <person name="Nagy L.G."/>
            <person name="Floudas D."/>
            <person name="Copeland A."/>
            <person name="Barry K.W."/>
            <person name="Cichocki N."/>
            <person name="Veneault-Fourrey C."/>
            <person name="LaButti K."/>
            <person name="Lindquist E.A."/>
            <person name="Lipzen A."/>
            <person name="Lundell T."/>
            <person name="Morin E."/>
            <person name="Murat C."/>
            <person name="Sun H."/>
            <person name="Tunlid A."/>
            <person name="Henrissat B."/>
            <person name="Grigoriev I.V."/>
            <person name="Hibbett D.S."/>
            <person name="Martin F."/>
            <person name="Nordberg H.P."/>
            <person name="Cantor M.N."/>
            <person name="Hua S.X."/>
        </authorList>
    </citation>
    <scope>NUCLEOTIDE SEQUENCE [LARGE SCALE GENOMIC DNA]</scope>
    <source>
        <strain evidence="6 7">MAFF 305830</strain>
    </source>
</reference>
<feature type="non-terminal residue" evidence="6">
    <location>
        <position position="1"/>
    </location>
</feature>
<dbReference type="InterPro" id="IPR001849">
    <property type="entry name" value="PH_domain"/>
</dbReference>
<dbReference type="STRING" id="933852.A0A0C2W5Q0"/>
<dbReference type="SUPFAM" id="SSF50729">
    <property type="entry name" value="PH domain-like"/>
    <property type="match status" value="1"/>
</dbReference>
<evidence type="ECO:0000313" key="7">
    <source>
        <dbReference type="Proteomes" id="UP000054097"/>
    </source>
</evidence>
<dbReference type="AlphaFoldDB" id="A0A0C2W5Q0"/>
<dbReference type="SMART" id="SM00036">
    <property type="entry name" value="CNH"/>
    <property type="match status" value="1"/>
</dbReference>
<feature type="domain" description="PH" evidence="3">
    <location>
        <begin position="467"/>
        <end position="613"/>
    </location>
</feature>
<feature type="domain" description="DH" evidence="4">
    <location>
        <begin position="243"/>
        <end position="432"/>
    </location>
</feature>
<protein>
    <recommendedName>
        <fullName evidence="8">DH domain-containing protein</fullName>
    </recommendedName>
</protein>